<organism evidence="12 13">
    <name type="scientific">Phellinidium pouzarii</name>
    <dbReference type="NCBI Taxonomy" id="167371"/>
    <lineage>
        <taxon>Eukaryota</taxon>
        <taxon>Fungi</taxon>
        <taxon>Dikarya</taxon>
        <taxon>Basidiomycota</taxon>
        <taxon>Agaricomycotina</taxon>
        <taxon>Agaricomycetes</taxon>
        <taxon>Hymenochaetales</taxon>
        <taxon>Hymenochaetaceae</taxon>
        <taxon>Phellinidium</taxon>
    </lineage>
</organism>
<evidence type="ECO:0000256" key="6">
    <source>
        <dbReference type="ARBA" id="ARBA00022801"/>
    </source>
</evidence>
<dbReference type="OrthoDB" id="1924260at2759"/>
<keyword evidence="6 8" id="KW-0378">Hydrolase</keyword>
<keyword evidence="4 8" id="KW-0645">Protease</keyword>
<keyword evidence="7 8" id="KW-0788">Thiol protease</keyword>
<dbReference type="AlphaFoldDB" id="A0A4S4LFK5"/>
<comment type="similarity">
    <text evidence="2 8">Belongs to the peptidase C12 family.</text>
</comment>
<dbReference type="Gene3D" id="3.40.532.10">
    <property type="entry name" value="Peptidase C12, ubiquitin carboxyl-terminal hydrolase"/>
    <property type="match status" value="1"/>
</dbReference>
<dbReference type="PANTHER" id="PTHR10589">
    <property type="entry name" value="UBIQUITIN CARBOXYL-TERMINAL HYDROLASE"/>
    <property type="match status" value="1"/>
</dbReference>
<dbReference type="PANTHER" id="PTHR10589:SF16">
    <property type="entry name" value="UBIQUITIN CARBOXYL-TERMINAL HYDROLASE ISOZYME L5"/>
    <property type="match status" value="1"/>
</dbReference>
<feature type="domain" description="UCH catalytic" evidence="11">
    <location>
        <begin position="24"/>
        <end position="292"/>
    </location>
</feature>
<evidence type="ECO:0000256" key="5">
    <source>
        <dbReference type="ARBA" id="ARBA00022786"/>
    </source>
</evidence>
<feature type="active site" description="Proton donor" evidence="8">
    <location>
        <position position="218"/>
    </location>
</feature>
<evidence type="ECO:0000313" key="13">
    <source>
        <dbReference type="Proteomes" id="UP000308199"/>
    </source>
</evidence>
<dbReference type="EMBL" id="SGPK01000048">
    <property type="protein sequence ID" value="THH09958.1"/>
    <property type="molecule type" value="Genomic_DNA"/>
</dbReference>
<keyword evidence="9" id="KW-0175">Coiled coil</keyword>
<evidence type="ECO:0000256" key="10">
    <source>
        <dbReference type="SAM" id="MobiDB-lite"/>
    </source>
</evidence>
<evidence type="ECO:0000256" key="4">
    <source>
        <dbReference type="ARBA" id="ARBA00022670"/>
    </source>
</evidence>
<protein>
    <recommendedName>
        <fullName evidence="3 8">ubiquitinyl hydrolase 1</fullName>
        <ecNumber evidence="3 8">3.4.19.12</ecNumber>
    </recommendedName>
</protein>
<comment type="catalytic activity">
    <reaction evidence="1 8">
        <text>Thiol-dependent hydrolysis of ester, thioester, amide, peptide and isopeptide bonds formed by the C-terminal Gly of ubiquitin (a 76-residue protein attached to proteins as an intracellular targeting signal).</text>
        <dbReference type="EC" id="3.4.19.12"/>
    </reaction>
</comment>
<dbReference type="Proteomes" id="UP000308199">
    <property type="component" value="Unassembled WGS sequence"/>
</dbReference>
<keyword evidence="13" id="KW-1185">Reference proteome</keyword>
<dbReference type="GO" id="GO:0004843">
    <property type="term" value="F:cysteine-type deubiquitinase activity"/>
    <property type="evidence" value="ECO:0007669"/>
    <property type="project" value="UniProtKB-UniRule"/>
</dbReference>
<dbReference type="InterPro" id="IPR001578">
    <property type="entry name" value="Peptidase_C12_UCH"/>
</dbReference>
<feature type="site" description="Important for enzyme activity" evidence="8">
    <location>
        <position position="233"/>
    </location>
</feature>
<evidence type="ECO:0000259" key="11">
    <source>
        <dbReference type="PROSITE" id="PS52048"/>
    </source>
</evidence>
<dbReference type="SUPFAM" id="SSF54001">
    <property type="entry name" value="Cysteine proteinases"/>
    <property type="match status" value="1"/>
</dbReference>
<evidence type="ECO:0000256" key="1">
    <source>
        <dbReference type="ARBA" id="ARBA00000707"/>
    </source>
</evidence>
<dbReference type="Pfam" id="PF01088">
    <property type="entry name" value="Peptidase_C12"/>
    <property type="match status" value="1"/>
</dbReference>
<evidence type="ECO:0000256" key="7">
    <source>
        <dbReference type="ARBA" id="ARBA00022807"/>
    </source>
</evidence>
<feature type="site" description="Transition state stabilizer" evidence="8">
    <location>
        <position position="97"/>
    </location>
</feature>
<dbReference type="EC" id="3.4.19.12" evidence="3 8"/>
<dbReference type="GO" id="GO:0006511">
    <property type="term" value="P:ubiquitin-dependent protein catabolic process"/>
    <property type="evidence" value="ECO:0007669"/>
    <property type="project" value="UniProtKB-UniRule"/>
</dbReference>
<gene>
    <name evidence="12" type="ORF">EW145_g1667</name>
</gene>
<feature type="region of interest" description="Disordered" evidence="10">
    <location>
        <begin position="174"/>
        <end position="210"/>
    </location>
</feature>
<dbReference type="GO" id="GO:0005737">
    <property type="term" value="C:cytoplasm"/>
    <property type="evidence" value="ECO:0007669"/>
    <property type="project" value="TreeGrafter"/>
</dbReference>
<evidence type="ECO:0000313" key="12">
    <source>
        <dbReference type="EMBL" id="THH09958.1"/>
    </source>
</evidence>
<evidence type="ECO:0000256" key="9">
    <source>
        <dbReference type="SAM" id="Coils"/>
    </source>
</evidence>
<dbReference type="PROSITE" id="PS52048">
    <property type="entry name" value="UCH_DOMAIN"/>
    <property type="match status" value="1"/>
</dbReference>
<accession>A0A4S4LFK5</accession>
<dbReference type="InterPro" id="IPR036959">
    <property type="entry name" value="Peptidase_C12_UCH_sf"/>
</dbReference>
<evidence type="ECO:0000256" key="3">
    <source>
        <dbReference type="ARBA" id="ARBA00012759"/>
    </source>
</evidence>
<reference evidence="12 13" key="1">
    <citation type="submission" date="2019-02" db="EMBL/GenBank/DDBJ databases">
        <title>Genome sequencing of the rare red list fungi Phellinidium pouzarii.</title>
        <authorList>
            <person name="Buettner E."/>
            <person name="Kellner H."/>
        </authorList>
    </citation>
    <scope>NUCLEOTIDE SEQUENCE [LARGE SCALE GENOMIC DNA]</scope>
    <source>
        <strain evidence="12 13">DSM 108285</strain>
    </source>
</reference>
<dbReference type="InterPro" id="IPR038765">
    <property type="entry name" value="Papain-like_cys_pep_sf"/>
</dbReference>
<proteinExistence type="inferred from homology"/>
<keyword evidence="5 8" id="KW-0833">Ubl conjugation pathway</keyword>
<dbReference type="GO" id="GO:0016579">
    <property type="term" value="P:protein deubiquitination"/>
    <property type="evidence" value="ECO:0007669"/>
    <property type="project" value="TreeGrafter"/>
</dbReference>
<feature type="coiled-coil region" evidence="9">
    <location>
        <begin position="288"/>
        <end position="322"/>
    </location>
</feature>
<comment type="caution">
    <text evidence="12">The sequence shown here is derived from an EMBL/GenBank/DDBJ whole genome shotgun (WGS) entry which is preliminary data.</text>
</comment>
<feature type="compositionally biased region" description="Basic residues" evidence="10">
    <location>
        <begin position="196"/>
        <end position="206"/>
    </location>
</feature>
<evidence type="ECO:0000256" key="2">
    <source>
        <dbReference type="ARBA" id="ARBA00009326"/>
    </source>
</evidence>
<feature type="active site" description="Nucleophile" evidence="8">
    <location>
        <position position="103"/>
    </location>
</feature>
<evidence type="ECO:0000256" key="8">
    <source>
        <dbReference type="PROSITE-ProRule" id="PRU01393"/>
    </source>
</evidence>
<sequence>MTRENGSSSLPGQVLGEIDLVGGPFAVVESDPGVFTALIRKLGVRGIEVAEVYDIQPWGLDHLRPKALVLCFTWRHDKHNPRDFRDPAAKDIWFANQLVDDACASLAILNVLFNCPDVDLGDNLAAFKADTTDMSPKMKGLAITNNKQLRETQNSLARPADLWGSLSAIAVSTRDASPSKKPAKKRTKTAVVNSSPRRKPSAKKRKAAIEEETPETYHFIGYVPAHGKVWELDGLKSGPLEVGELPSADCINGWENVVRPALRLKMQKYGGGGGAITEEGGNIQFNLLALVQDRYEIKSDELELLKRERATLERRLAETYGNEWRCQVDEDLLNSADDSFITLGQSLSPSQPFAKDFGARKMEKDFAILQMSPENLTDAWQTCIRRAMPVKIAIDEELQSAIQARCSLESSSV</sequence>
<name>A0A4S4LFK5_9AGAM</name>